<gene>
    <name evidence="2" type="ORF">UFOPK3733_01272</name>
</gene>
<feature type="region of interest" description="Disordered" evidence="1">
    <location>
        <begin position="102"/>
        <end position="134"/>
    </location>
</feature>
<organism evidence="2">
    <name type="scientific">freshwater metagenome</name>
    <dbReference type="NCBI Taxonomy" id="449393"/>
    <lineage>
        <taxon>unclassified sequences</taxon>
        <taxon>metagenomes</taxon>
        <taxon>ecological metagenomes</taxon>
    </lineage>
</organism>
<proteinExistence type="predicted"/>
<dbReference type="EMBL" id="CAFBNC010000063">
    <property type="protein sequence ID" value="CAB4940667.1"/>
    <property type="molecule type" value="Genomic_DNA"/>
</dbReference>
<feature type="compositionally biased region" description="Basic and acidic residues" evidence="1">
    <location>
        <begin position="114"/>
        <end position="124"/>
    </location>
</feature>
<accession>A0A6J7JD66</accession>
<evidence type="ECO:0000313" key="2">
    <source>
        <dbReference type="EMBL" id="CAB4940667.1"/>
    </source>
</evidence>
<evidence type="ECO:0000256" key="1">
    <source>
        <dbReference type="SAM" id="MobiDB-lite"/>
    </source>
</evidence>
<reference evidence="2" key="1">
    <citation type="submission" date="2020-05" db="EMBL/GenBank/DDBJ databases">
        <authorList>
            <person name="Chiriac C."/>
            <person name="Salcher M."/>
            <person name="Ghai R."/>
            <person name="Kavagutti S V."/>
        </authorList>
    </citation>
    <scope>NUCLEOTIDE SEQUENCE</scope>
</reference>
<dbReference type="AlphaFoldDB" id="A0A6J7JD66"/>
<sequence length="312" mass="34342">MVVVGDTTAIAGAEEPTGDHCCSDFGLLPVTLHDHVASHEDLAIVGNADGAPDHRHPRPAEERRPLANVEFVPFRMGAVEGCNRRGLGEAVDLHELPSQLDLAPFNDARRRSRPRNDDPRHPSSGDRTIPVDSGIEDRLENRRRAAHQGDALAFDPPENFGAIDLALDHVTTAHARDRVQHPPAVAMELRERVQIHIAIVHSQMPTEDRCVQPHVAMGELHSLWSRRGARGVVDRRRGILVGLPLEGFDVEPHQLRVAFIADHPLHLARHGFEVIVEILIDHQDSSTTVLHDVVDLTCGEAKVDGNKNAART</sequence>
<name>A0A6J7JD66_9ZZZZ</name>
<protein>
    <submittedName>
        <fullName evidence="2">Unannotated protein</fullName>
    </submittedName>
</protein>